<sequence length="298" mass="32545">MAFHDPDRYIVRNHTSSYDILDTLFKGKPSTETFHGPRGQAFRLPQGLPVTVTDPYHLQVGSHLIRTDIYTLPSAPLMAVVDASPAYRQYCDLDSLLQSLQDPETDVSQFRNKLGQVVARGLDSGQPAQLVHPRSGFTAIWRPSQTRLVRTAEGHWFTVFAFELRPTNDLQSSAKRTTFGLDLGSAPVVCAAGGDGRVLGFGGQRLPLLDALRRGGAAFSAEEQRILRTLTHAVGRSEAEEAIRYLARQGNAVYGEHLNLHGMWGGFIANGRLQAALDEGAPIAVPADMQISAYLSPP</sequence>
<gene>
    <name evidence="1" type="ORF">ACFSR9_12660</name>
</gene>
<keyword evidence="2" id="KW-1185">Reference proteome</keyword>
<dbReference type="RefSeq" id="WP_386846338.1">
    <property type="nucleotide sequence ID" value="NZ_JBHUMK010000058.1"/>
</dbReference>
<evidence type="ECO:0008006" key="3">
    <source>
        <dbReference type="Google" id="ProtNLM"/>
    </source>
</evidence>
<comment type="caution">
    <text evidence="1">The sequence shown here is derived from an EMBL/GenBank/DDBJ whole genome shotgun (WGS) entry which is preliminary data.</text>
</comment>
<protein>
    <recommendedName>
        <fullName evidence="3">Actin-like protein N-terminal domain-containing protein</fullName>
    </recommendedName>
</protein>
<dbReference type="Proteomes" id="UP001597475">
    <property type="component" value="Unassembled WGS sequence"/>
</dbReference>
<reference evidence="2" key="1">
    <citation type="journal article" date="2019" name="Int. J. Syst. Evol. Microbiol.">
        <title>The Global Catalogue of Microorganisms (GCM) 10K type strain sequencing project: providing services to taxonomists for standard genome sequencing and annotation.</title>
        <authorList>
            <consortium name="The Broad Institute Genomics Platform"/>
            <consortium name="The Broad Institute Genome Sequencing Center for Infectious Disease"/>
            <person name="Wu L."/>
            <person name="Ma J."/>
        </authorList>
    </citation>
    <scope>NUCLEOTIDE SEQUENCE [LARGE SCALE GENOMIC DNA]</scope>
    <source>
        <strain evidence="2">KCTC 33842</strain>
    </source>
</reference>
<name>A0ABW5P4X1_9DEIO</name>
<proteinExistence type="predicted"/>
<organism evidence="1 2">
    <name type="scientific">Deinococcus taklimakanensis</name>
    <dbReference type="NCBI Taxonomy" id="536443"/>
    <lineage>
        <taxon>Bacteria</taxon>
        <taxon>Thermotogati</taxon>
        <taxon>Deinococcota</taxon>
        <taxon>Deinococci</taxon>
        <taxon>Deinococcales</taxon>
        <taxon>Deinococcaceae</taxon>
        <taxon>Deinococcus</taxon>
    </lineage>
</organism>
<accession>A0ABW5P4X1</accession>
<evidence type="ECO:0000313" key="2">
    <source>
        <dbReference type="Proteomes" id="UP001597475"/>
    </source>
</evidence>
<evidence type="ECO:0000313" key="1">
    <source>
        <dbReference type="EMBL" id="MFD2610281.1"/>
    </source>
</evidence>
<feature type="non-terminal residue" evidence="1">
    <location>
        <position position="298"/>
    </location>
</feature>
<dbReference type="EMBL" id="JBHUMK010000058">
    <property type="protein sequence ID" value="MFD2610281.1"/>
    <property type="molecule type" value="Genomic_DNA"/>
</dbReference>